<reference evidence="1" key="1">
    <citation type="submission" date="2023-10" db="EMBL/GenBank/DDBJ databases">
        <title>Genome assembly of Pristionchus species.</title>
        <authorList>
            <person name="Yoshida K."/>
            <person name="Sommer R.J."/>
        </authorList>
    </citation>
    <scope>NUCLEOTIDE SEQUENCE</scope>
    <source>
        <strain evidence="1">RS5133</strain>
    </source>
</reference>
<name>A0AAV5UPG0_9BILA</name>
<accession>A0AAV5UPG0</accession>
<keyword evidence="2" id="KW-1185">Reference proteome</keyword>
<dbReference type="Proteomes" id="UP001432322">
    <property type="component" value="Unassembled WGS sequence"/>
</dbReference>
<dbReference type="EMBL" id="BTSY01000001">
    <property type="protein sequence ID" value="GMT08929.1"/>
    <property type="molecule type" value="Genomic_DNA"/>
</dbReference>
<feature type="non-terminal residue" evidence="1">
    <location>
        <position position="1"/>
    </location>
</feature>
<gene>
    <name evidence="1" type="ORF">PFISCL1PPCAC_226</name>
</gene>
<sequence length="78" mass="9268">PPRGQRRFNIDYERCYANKHTENYYRCFLPVMCRGDGKNNFELITTEVKRECDCGISMRALSRKLIEIEVQFNDTKKG</sequence>
<protein>
    <recommendedName>
        <fullName evidence="3">Spaetzle domain-containing protein</fullName>
    </recommendedName>
</protein>
<proteinExistence type="predicted"/>
<feature type="non-terminal residue" evidence="1">
    <location>
        <position position="78"/>
    </location>
</feature>
<organism evidence="1 2">
    <name type="scientific">Pristionchus fissidentatus</name>
    <dbReference type="NCBI Taxonomy" id="1538716"/>
    <lineage>
        <taxon>Eukaryota</taxon>
        <taxon>Metazoa</taxon>
        <taxon>Ecdysozoa</taxon>
        <taxon>Nematoda</taxon>
        <taxon>Chromadorea</taxon>
        <taxon>Rhabditida</taxon>
        <taxon>Rhabditina</taxon>
        <taxon>Diplogasteromorpha</taxon>
        <taxon>Diplogasteroidea</taxon>
        <taxon>Neodiplogasteridae</taxon>
        <taxon>Pristionchus</taxon>
    </lineage>
</organism>
<evidence type="ECO:0000313" key="1">
    <source>
        <dbReference type="EMBL" id="GMT08929.1"/>
    </source>
</evidence>
<comment type="caution">
    <text evidence="1">The sequence shown here is derived from an EMBL/GenBank/DDBJ whole genome shotgun (WGS) entry which is preliminary data.</text>
</comment>
<evidence type="ECO:0000313" key="2">
    <source>
        <dbReference type="Proteomes" id="UP001432322"/>
    </source>
</evidence>
<evidence type="ECO:0008006" key="3">
    <source>
        <dbReference type="Google" id="ProtNLM"/>
    </source>
</evidence>
<dbReference type="AlphaFoldDB" id="A0AAV5UPG0"/>